<sequence>MITMKAPICNFCLTSTILCSSDQAKLDSGRISQLEIDISRALFKLEKSHKAIASSKILGARSVDGIIVIFIESQIPISLGEVLSINKDASSVISKDVKIIEKNAPLNKIIQELLLPAKVVGVSNVWLPDGSSFIKVKLNGSPNKNDVKTYVHKLNGVVKDVLGLEIFLED</sequence>
<dbReference type="AlphaFoldDB" id="A0A2R6CBE4"/>
<organism evidence="1 2">
    <name type="scientific">Candidatus Marsarchaeota G2 archaeon BE_D</name>
    <dbReference type="NCBI Taxonomy" id="1978158"/>
    <lineage>
        <taxon>Archaea</taxon>
        <taxon>Candidatus Marsarchaeota</taxon>
        <taxon>Candidatus Marsarchaeota group 2</taxon>
    </lineage>
</organism>
<evidence type="ECO:0000313" key="2">
    <source>
        <dbReference type="Proteomes" id="UP000242015"/>
    </source>
</evidence>
<accession>A0A2R6CBE4</accession>
<proteinExistence type="predicted"/>
<name>A0A2R6CBE4_9ARCH</name>
<evidence type="ECO:0008006" key="3">
    <source>
        <dbReference type="Google" id="ProtNLM"/>
    </source>
</evidence>
<evidence type="ECO:0000313" key="1">
    <source>
        <dbReference type="EMBL" id="PSO08120.1"/>
    </source>
</evidence>
<reference evidence="1 2" key="1">
    <citation type="submission" date="2017-04" db="EMBL/GenBank/DDBJ databases">
        <title>Novel microbial lineages endemic to geothermal iron-oxide mats fill important gaps in the evolutionary history of Archaea.</title>
        <authorList>
            <person name="Jay Z.J."/>
            <person name="Beam J.P."/>
            <person name="Dlakic M."/>
            <person name="Rusch D.B."/>
            <person name="Kozubal M.A."/>
            <person name="Inskeep W.P."/>
        </authorList>
    </citation>
    <scope>NUCLEOTIDE SEQUENCE [LARGE SCALE GENOMIC DNA]</scope>
    <source>
        <strain evidence="1">BE_D</strain>
    </source>
</reference>
<dbReference type="Proteomes" id="UP000242015">
    <property type="component" value="Unassembled WGS sequence"/>
</dbReference>
<dbReference type="EMBL" id="NEXF01000133">
    <property type="protein sequence ID" value="PSO08120.1"/>
    <property type="molecule type" value="Genomic_DNA"/>
</dbReference>
<comment type="caution">
    <text evidence="1">The sequence shown here is derived from an EMBL/GenBank/DDBJ whole genome shotgun (WGS) entry which is preliminary data.</text>
</comment>
<protein>
    <recommendedName>
        <fullName evidence="3">Transcription elongation factor NusA</fullName>
    </recommendedName>
</protein>
<gene>
    <name evidence="1" type="ORF">B9Q04_07200</name>
</gene>